<name>A0A6C0EUE2_9ZZZZ</name>
<proteinExistence type="predicted"/>
<dbReference type="EMBL" id="MN738931">
    <property type="protein sequence ID" value="QHT32133.1"/>
    <property type="molecule type" value="Genomic_DNA"/>
</dbReference>
<evidence type="ECO:0000313" key="1">
    <source>
        <dbReference type="EMBL" id="QHT32133.1"/>
    </source>
</evidence>
<organism evidence="1">
    <name type="scientific">viral metagenome</name>
    <dbReference type="NCBI Taxonomy" id="1070528"/>
    <lineage>
        <taxon>unclassified sequences</taxon>
        <taxon>metagenomes</taxon>
        <taxon>organismal metagenomes</taxon>
    </lineage>
</organism>
<dbReference type="AlphaFoldDB" id="A0A6C0EUE2"/>
<reference evidence="1" key="1">
    <citation type="journal article" date="2020" name="Nature">
        <title>Giant virus diversity and host interactions through global metagenomics.</title>
        <authorList>
            <person name="Schulz F."/>
            <person name="Roux S."/>
            <person name="Paez-Espino D."/>
            <person name="Jungbluth S."/>
            <person name="Walsh D.A."/>
            <person name="Denef V.J."/>
            <person name="McMahon K.D."/>
            <person name="Konstantinidis K.T."/>
            <person name="Eloe-Fadrosh E.A."/>
            <person name="Kyrpides N.C."/>
            <person name="Woyke T."/>
        </authorList>
    </citation>
    <scope>NUCLEOTIDE SEQUENCE</scope>
    <source>
        <strain evidence="1">GVMAG-M-3300009159-65</strain>
    </source>
</reference>
<protein>
    <submittedName>
        <fullName evidence="1">Uncharacterized protein</fullName>
    </submittedName>
</protein>
<sequence length="208" mass="23495">MSIFTLKKKSMATTQLSNQKSAYNLGFSLNNPRRVGAHTGEPQTQTRFKGLGQVGYGSVSSTINKSQYICVDDPSLPRKTVKSNQAMLSQRNKWLNRGYPYTVVKNCVTDYNSHLTKLKGNVAKKSTINDNGNCLCDKPKSVGNYQKDILTMNYSTYYNSRIFVKECIPLPPSQAHYPPQNKRGIISCNKEQTYEEFKEIQNDIQALC</sequence>
<accession>A0A6C0EUE2</accession>